<reference evidence="1 2" key="1">
    <citation type="submission" date="2019-04" db="EMBL/GenBank/DDBJ databases">
        <title>Rhodococcus oryzae sp. nov., a novel actinomycete isolated from rhizosphere soil of rice (Oryza sativa L.).</title>
        <authorList>
            <person name="Li C."/>
        </authorList>
    </citation>
    <scope>NUCLEOTIDE SEQUENCE [LARGE SCALE GENOMIC DNA]</scope>
    <source>
        <strain evidence="1 2">NEAU-CX67</strain>
    </source>
</reference>
<evidence type="ECO:0000313" key="1">
    <source>
        <dbReference type="EMBL" id="TJZ75894.1"/>
    </source>
</evidence>
<gene>
    <name evidence="1" type="ORF">FCG67_20005</name>
</gene>
<sequence length="156" mass="16365">MFNERGPVVNNEFDEVGPIDYLVVEFPADRQPDGSALPMLRDLVDNGIIRVLDLVFVRKDTDGSLAGIAIDDLGLEGGIDVTLFAEASSGLVNPSDVEEAGAILEPGCSGAILVYENLWAAPFAAALRRGGAQLVASGRIPLQGIMAALDSLDANN</sequence>
<proteinExistence type="predicted"/>
<name>A0ABY2RG48_9NOCA</name>
<protein>
    <submittedName>
        <fullName evidence="1">2-C-methyl-D-erythritol 4-phosphate cytidylyltransferase</fullName>
    </submittedName>
</protein>
<keyword evidence="2" id="KW-1185">Reference proteome</keyword>
<organism evidence="1 2">
    <name type="scientific">Rhodococcus oryzae</name>
    <dbReference type="NCBI Taxonomy" id="2571143"/>
    <lineage>
        <taxon>Bacteria</taxon>
        <taxon>Bacillati</taxon>
        <taxon>Actinomycetota</taxon>
        <taxon>Actinomycetes</taxon>
        <taxon>Mycobacteriales</taxon>
        <taxon>Nocardiaceae</taxon>
        <taxon>Rhodococcus</taxon>
    </lineage>
</organism>
<dbReference type="EMBL" id="SUMD01000010">
    <property type="protein sequence ID" value="TJZ75894.1"/>
    <property type="molecule type" value="Genomic_DNA"/>
</dbReference>
<keyword evidence="1" id="KW-0808">Transferase</keyword>
<dbReference type="Proteomes" id="UP000305109">
    <property type="component" value="Unassembled WGS sequence"/>
</dbReference>
<dbReference type="Pfam" id="PF19850">
    <property type="entry name" value="DUF6325"/>
    <property type="match status" value="1"/>
</dbReference>
<evidence type="ECO:0000313" key="2">
    <source>
        <dbReference type="Proteomes" id="UP000305109"/>
    </source>
</evidence>
<keyword evidence="1" id="KW-0548">Nucleotidyltransferase</keyword>
<accession>A0ABY2RG48</accession>
<dbReference type="InterPro" id="IPR046288">
    <property type="entry name" value="DUF6325"/>
</dbReference>
<comment type="caution">
    <text evidence="1">The sequence shown here is derived from an EMBL/GenBank/DDBJ whole genome shotgun (WGS) entry which is preliminary data.</text>
</comment>
<dbReference type="GO" id="GO:0016779">
    <property type="term" value="F:nucleotidyltransferase activity"/>
    <property type="evidence" value="ECO:0007669"/>
    <property type="project" value="UniProtKB-KW"/>
</dbReference>